<protein>
    <submittedName>
        <fullName evidence="9">ABC transporter permease</fullName>
    </submittedName>
</protein>
<keyword evidence="3" id="KW-1003">Cell membrane</keyword>
<evidence type="ECO:0000313" key="9">
    <source>
        <dbReference type="EMBL" id="MCL6286083.1"/>
    </source>
</evidence>
<evidence type="ECO:0000256" key="5">
    <source>
        <dbReference type="ARBA" id="ARBA00022989"/>
    </source>
</evidence>
<dbReference type="Proteomes" id="UP001203880">
    <property type="component" value="Unassembled WGS sequence"/>
</dbReference>
<dbReference type="CDD" id="cd06261">
    <property type="entry name" value="TM_PBP2"/>
    <property type="match status" value="1"/>
</dbReference>
<feature type="domain" description="ABC transmembrane type-1" evidence="8">
    <location>
        <begin position="98"/>
        <end position="303"/>
    </location>
</feature>
<feature type="transmembrane region" description="Helical" evidence="7">
    <location>
        <begin position="238"/>
        <end position="264"/>
    </location>
</feature>
<dbReference type="EMBL" id="JAMFMB010000052">
    <property type="protein sequence ID" value="MCL6286083.1"/>
    <property type="molecule type" value="Genomic_DNA"/>
</dbReference>
<proteinExistence type="inferred from homology"/>
<dbReference type="PROSITE" id="PS50928">
    <property type="entry name" value="ABC_TM1"/>
    <property type="match status" value="1"/>
</dbReference>
<organism evidence="9 10">
    <name type="scientific">Ruegeria spongiae</name>
    <dbReference type="NCBI Taxonomy" id="2942209"/>
    <lineage>
        <taxon>Bacteria</taxon>
        <taxon>Pseudomonadati</taxon>
        <taxon>Pseudomonadota</taxon>
        <taxon>Alphaproteobacteria</taxon>
        <taxon>Rhodobacterales</taxon>
        <taxon>Roseobacteraceae</taxon>
        <taxon>Ruegeria</taxon>
    </lineage>
</organism>
<feature type="transmembrane region" description="Helical" evidence="7">
    <location>
        <begin position="12"/>
        <end position="30"/>
    </location>
</feature>
<comment type="caution">
    <text evidence="9">The sequence shown here is derived from an EMBL/GenBank/DDBJ whole genome shotgun (WGS) entry which is preliminary data.</text>
</comment>
<keyword evidence="5 7" id="KW-1133">Transmembrane helix</keyword>
<feature type="transmembrane region" description="Helical" evidence="7">
    <location>
        <begin position="104"/>
        <end position="125"/>
    </location>
</feature>
<dbReference type="InterPro" id="IPR000515">
    <property type="entry name" value="MetI-like"/>
</dbReference>
<dbReference type="Pfam" id="PF00528">
    <property type="entry name" value="BPD_transp_1"/>
    <property type="match status" value="1"/>
</dbReference>
<dbReference type="PANTHER" id="PTHR43163">
    <property type="entry name" value="DIPEPTIDE TRANSPORT SYSTEM PERMEASE PROTEIN DPPB-RELATED"/>
    <property type="match status" value="1"/>
</dbReference>
<gene>
    <name evidence="9" type="ORF">M3P21_21465</name>
</gene>
<sequence length="317" mass="34569">MFAFIIRRTLASIPVLILVSLIVFFLMRLLPGDIIDLIVGQAQVEVSEETIAELRLQYGLDEPIYVQYFNWVGGMLRGDFGLSFRSHQPVIDIILPRLVPTLQIGLTALVLSAAFAIPFGAICAARPNSVWDRIGSMLTFVGASTPYFLAGGLLIYFVAFRMRMLPPSGFVLPTVDFWASMKHTIMPAITLALSLVAILIRQARASFSDVLRHPYIRTAYAKGLGETRVLIQHALKNALLPIVTILGLQLGTVFSGAVVTETVFAIPGIGRLLVDSILGRDYPIVQALVLLIAVAVVVATLIVDIVYGILDPRASRA</sequence>
<comment type="subcellular location">
    <subcellularLocation>
        <location evidence="1 7">Cell membrane</location>
        <topology evidence="1 7">Multi-pass membrane protein</topology>
    </subcellularLocation>
</comment>
<feature type="transmembrane region" description="Helical" evidence="7">
    <location>
        <begin position="179"/>
        <end position="200"/>
    </location>
</feature>
<feature type="transmembrane region" description="Helical" evidence="7">
    <location>
        <begin position="284"/>
        <end position="310"/>
    </location>
</feature>
<keyword evidence="2 7" id="KW-0813">Transport</keyword>
<evidence type="ECO:0000313" key="10">
    <source>
        <dbReference type="Proteomes" id="UP001203880"/>
    </source>
</evidence>
<evidence type="ECO:0000256" key="7">
    <source>
        <dbReference type="RuleBase" id="RU363032"/>
    </source>
</evidence>
<feature type="transmembrane region" description="Helical" evidence="7">
    <location>
        <begin position="137"/>
        <end position="159"/>
    </location>
</feature>
<keyword evidence="10" id="KW-1185">Reference proteome</keyword>
<evidence type="ECO:0000256" key="6">
    <source>
        <dbReference type="ARBA" id="ARBA00023136"/>
    </source>
</evidence>
<dbReference type="SUPFAM" id="SSF161098">
    <property type="entry name" value="MetI-like"/>
    <property type="match status" value="1"/>
</dbReference>
<name>A0ABT0Q8D6_9RHOB</name>
<evidence type="ECO:0000259" key="8">
    <source>
        <dbReference type="PROSITE" id="PS50928"/>
    </source>
</evidence>
<keyword evidence="4 7" id="KW-0812">Transmembrane</keyword>
<dbReference type="InterPro" id="IPR045621">
    <property type="entry name" value="BPD_transp_1_N"/>
</dbReference>
<keyword evidence="6 7" id="KW-0472">Membrane</keyword>
<evidence type="ECO:0000256" key="3">
    <source>
        <dbReference type="ARBA" id="ARBA00022475"/>
    </source>
</evidence>
<evidence type="ECO:0000256" key="4">
    <source>
        <dbReference type="ARBA" id="ARBA00022692"/>
    </source>
</evidence>
<dbReference type="RefSeq" id="WP_249713493.1">
    <property type="nucleotide sequence ID" value="NZ_JAMFMB010000052.1"/>
</dbReference>
<reference evidence="9" key="1">
    <citation type="submission" date="2022-05" db="EMBL/GenBank/DDBJ databases">
        <authorList>
            <person name="Park J.-S."/>
        </authorList>
    </citation>
    <scope>NUCLEOTIDE SEQUENCE</scope>
    <source>
        <strain evidence="9">2012CJ41-6</strain>
    </source>
</reference>
<dbReference type="Gene3D" id="1.10.3720.10">
    <property type="entry name" value="MetI-like"/>
    <property type="match status" value="1"/>
</dbReference>
<dbReference type="PANTHER" id="PTHR43163:SF6">
    <property type="entry name" value="DIPEPTIDE TRANSPORT SYSTEM PERMEASE PROTEIN DPPB-RELATED"/>
    <property type="match status" value="1"/>
</dbReference>
<dbReference type="InterPro" id="IPR035906">
    <property type="entry name" value="MetI-like_sf"/>
</dbReference>
<evidence type="ECO:0000256" key="2">
    <source>
        <dbReference type="ARBA" id="ARBA00022448"/>
    </source>
</evidence>
<dbReference type="Pfam" id="PF19300">
    <property type="entry name" value="BPD_transp_1_N"/>
    <property type="match status" value="1"/>
</dbReference>
<evidence type="ECO:0000256" key="1">
    <source>
        <dbReference type="ARBA" id="ARBA00004651"/>
    </source>
</evidence>
<comment type="similarity">
    <text evidence="7">Belongs to the binding-protein-dependent transport system permease family.</text>
</comment>
<accession>A0ABT0Q8D6</accession>